<accession>A0A0R3QGG4</accession>
<dbReference type="EMBL" id="UZAG01004824">
    <property type="protein sequence ID" value="VDO17239.1"/>
    <property type="molecule type" value="Genomic_DNA"/>
</dbReference>
<protein>
    <submittedName>
        <fullName evidence="1 3">Uncharacterized protein</fullName>
    </submittedName>
</protein>
<name>A0A0R3QGG4_9BILA</name>
<keyword evidence="2" id="KW-1185">Reference proteome</keyword>
<evidence type="ECO:0000313" key="3">
    <source>
        <dbReference type="WBParaSite" id="BTMF_0000546401-mRNA-1"/>
    </source>
</evidence>
<gene>
    <name evidence="1" type="ORF">BTMF_LOCUS4746</name>
</gene>
<evidence type="ECO:0000313" key="2">
    <source>
        <dbReference type="Proteomes" id="UP000280834"/>
    </source>
</evidence>
<sequence>MSSHSKYCCFQILLVPCQINESDYLKRKTNKLKSFRFQIIRHSRYKKLH</sequence>
<dbReference type="Proteomes" id="UP000280834">
    <property type="component" value="Unassembled WGS sequence"/>
</dbReference>
<evidence type="ECO:0000313" key="1">
    <source>
        <dbReference type="EMBL" id="VDO17239.1"/>
    </source>
</evidence>
<proteinExistence type="predicted"/>
<reference evidence="3" key="1">
    <citation type="submission" date="2017-02" db="UniProtKB">
        <authorList>
            <consortium name="WormBaseParasite"/>
        </authorList>
    </citation>
    <scope>IDENTIFICATION</scope>
</reference>
<organism evidence="3">
    <name type="scientific">Brugia timori</name>
    <dbReference type="NCBI Taxonomy" id="42155"/>
    <lineage>
        <taxon>Eukaryota</taxon>
        <taxon>Metazoa</taxon>
        <taxon>Ecdysozoa</taxon>
        <taxon>Nematoda</taxon>
        <taxon>Chromadorea</taxon>
        <taxon>Rhabditida</taxon>
        <taxon>Spirurina</taxon>
        <taxon>Spiruromorpha</taxon>
        <taxon>Filarioidea</taxon>
        <taxon>Onchocercidae</taxon>
        <taxon>Brugia</taxon>
    </lineage>
</organism>
<dbReference type="WBParaSite" id="BTMF_0000546401-mRNA-1">
    <property type="protein sequence ID" value="BTMF_0000546401-mRNA-1"/>
    <property type="gene ID" value="BTMF_0000546401"/>
</dbReference>
<dbReference type="AlphaFoldDB" id="A0A0R3QGG4"/>
<reference evidence="1 2" key="2">
    <citation type="submission" date="2018-11" db="EMBL/GenBank/DDBJ databases">
        <authorList>
            <consortium name="Pathogen Informatics"/>
        </authorList>
    </citation>
    <scope>NUCLEOTIDE SEQUENCE [LARGE SCALE GENOMIC DNA]</scope>
</reference>